<name>A0AA40NIC0_CITFR</name>
<accession>A0AA40NIC0</accession>
<feature type="transmembrane region" description="Helical" evidence="1">
    <location>
        <begin position="12"/>
        <end position="36"/>
    </location>
</feature>
<reference evidence="3" key="1">
    <citation type="submission" date="2015-09" db="EMBL/GenBank/DDBJ databases">
        <title>Prevalence of NDMs in South Africa.</title>
        <authorList>
            <person name="Osei Sekyere J."/>
            <person name="Govinden U."/>
            <person name="Essack S."/>
            <person name="Haldorsen B."/>
            <person name="Samuelsen O."/>
            <person name="Aasnaes B."/>
            <person name="Sundsfjord A."/>
        </authorList>
    </citation>
    <scope>NUCLEOTIDE SEQUENCE [LARGE SCALE GENOMIC DNA]</scope>
    <source>
        <strain evidence="3">ST62:944112508</strain>
    </source>
</reference>
<protein>
    <submittedName>
        <fullName evidence="2">Uncharacterized protein</fullName>
    </submittedName>
</protein>
<evidence type="ECO:0000256" key="1">
    <source>
        <dbReference type="SAM" id="Phobius"/>
    </source>
</evidence>
<keyword evidence="1" id="KW-0812">Transmembrane</keyword>
<comment type="caution">
    <text evidence="2">The sequence shown here is derived from an EMBL/GenBank/DDBJ whole genome shotgun (WGS) entry which is preliminary data.</text>
</comment>
<sequence length="145" mass="16658">MWHAIYGWPWATIWAAVSAIFTAATAVIAGIALFQWSRQDKLKAKLLFKNAIHSYSDILVTLPLNLQNQDVRIKNMDKITILTERLLKCSSAYVSCEGLLSQNKLVHESWGFIAKNHQRYIVGEMDHKLLQEACMFILTEKFVFK</sequence>
<keyword evidence="1" id="KW-1133">Transmembrane helix</keyword>
<reference evidence="2 3" key="2">
    <citation type="journal article" date="2017" name="PLoS ONE">
        <title>Genomic and phenotypic characterisation of fluoroquinolone resistance mechanisms in Enterobacteriaceae in Durban, South Africa.</title>
        <authorList>
            <person name="Osei Sekyere J."/>
            <person name="Amoako D.G."/>
        </authorList>
    </citation>
    <scope>NUCLEOTIDE SEQUENCE [LARGE SCALE GENOMIC DNA]</scope>
    <source>
        <strain evidence="2 3">ST62:944112508</strain>
    </source>
</reference>
<keyword evidence="1" id="KW-0472">Membrane</keyword>
<evidence type="ECO:0000313" key="2">
    <source>
        <dbReference type="EMBL" id="KPR53925.1"/>
    </source>
</evidence>
<evidence type="ECO:0000313" key="3">
    <source>
        <dbReference type="Proteomes" id="UP000050520"/>
    </source>
</evidence>
<dbReference type="RefSeq" id="WP_057064359.1">
    <property type="nucleotide sequence ID" value="NZ_LJEB01000087.1"/>
</dbReference>
<dbReference type="EMBL" id="LJEB01000087">
    <property type="protein sequence ID" value="KPR53925.1"/>
    <property type="molecule type" value="Genomic_DNA"/>
</dbReference>
<dbReference type="AlphaFoldDB" id="A0AA40NIC0"/>
<organism evidence="2 3">
    <name type="scientific">Citrobacter freundii</name>
    <dbReference type="NCBI Taxonomy" id="546"/>
    <lineage>
        <taxon>Bacteria</taxon>
        <taxon>Pseudomonadati</taxon>
        <taxon>Pseudomonadota</taxon>
        <taxon>Gammaproteobacteria</taxon>
        <taxon>Enterobacterales</taxon>
        <taxon>Enterobacteriaceae</taxon>
        <taxon>Citrobacter</taxon>
        <taxon>Citrobacter freundii complex</taxon>
    </lineage>
</organism>
<proteinExistence type="predicted"/>
<gene>
    <name evidence="2" type="ORF">AN672_18635</name>
</gene>
<dbReference type="Proteomes" id="UP000050520">
    <property type="component" value="Unassembled WGS sequence"/>
</dbReference>